<evidence type="ECO:0000259" key="1">
    <source>
        <dbReference type="Pfam" id="PF00534"/>
    </source>
</evidence>
<evidence type="ECO:0000313" key="4">
    <source>
        <dbReference type="Proteomes" id="UP000069632"/>
    </source>
</evidence>
<evidence type="ECO:0000313" key="3">
    <source>
        <dbReference type="EMBL" id="CZE47397.1"/>
    </source>
</evidence>
<dbReference type="Gene3D" id="3.40.50.2000">
    <property type="entry name" value="Glycogen Phosphorylase B"/>
    <property type="match status" value="2"/>
</dbReference>
<dbReference type="OrthoDB" id="9775208at2"/>
<keyword evidence="3" id="KW-0328">Glycosyltransferase</keyword>
<reference evidence="3 4" key="1">
    <citation type="submission" date="2016-02" db="EMBL/GenBank/DDBJ databases">
        <authorList>
            <consortium name="Pathogen Informatics"/>
        </authorList>
    </citation>
    <scope>NUCLEOTIDE SEQUENCE [LARGE SCALE GENOMIC DNA]</scope>
    <source>
        <strain evidence="3 4">RC20</strain>
    </source>
</reference>
<dbReference type="SUPFAM" id="SSF53756">
    <property type="entry name" value="UDP-Glycosyltransferase/glycogen phosphorylase"/>
    <property type="match status" value="1"/>
</dbReference>
<name>A0A128EFQ0_9BACT</name>
<keyword evidence="4" id="KW-1185">Reference proteome</keyword>
<dbReference type="PANTHER" id="PTHR12526:SF630">
    <property type="entry name" value="GLYCOSYLTRANSFERASE"/>
    <property type="match status" value="1"/>
</dbReference>
<dbReference type="InterPro" id="IPR028098">
    <property type="entry name" value="Glyco_trans_4-like_N"/>
</dbReference>
<accession>A0A128EFQ0</accession>
<dbReference type="PANTHER" id="PTHR12526">
    <property type="entry name" value="GLYCOSYLTRANSFERASE"/>
    <property type="match status" value="1"/>
</dbReference>
<keyword evidence="3" id="KW-0808">Transferase</keyword>
<protein>
    <submittedName>
        <fullName evidence="3">General glycosylation pathway protein</fullName>
        <ecNumber evidence="3">2.4.-.-</ecNumber>
    </submittedName>
</protein>
<dbReference type="EMBL" id="FIZP01000003">
    <property type="protein sequence ID" value="CZE47397.1"/>
    <property type="molecule type" value="Genomic_DNA"/>
</dbReference>
<sequence>MKILFVISTLGFGGAERVCSLLSSRFAKDFEVCIAKFDKSEPFYELNSDIRLVNLDFGVGEKGFLGNIKKRFGKIFLLRKFIKDEKFDCVISFMDSTNILVLMATRSLKIPIFVSEHTSFELVKDKIWDKLKRIFYPRANGLSVLTHDDYRYYKKFVKNVNVIYNPFFGEQKAVLQKQNLVLFAGRLIKLKGCDLFLKAIFKLDKKLIDSWEFAVAGSGESERELKNLAKELGIKVKFLGNVKNIDEIYKKSKILVSSSYVEGLGNTLIEAIYYECARISSKTSGGCELIRDEFDGLLFEVGNSNQLSQKLGTLMQSDEKITQITKNAKLKIAEFDIETIYQKWLNMLKNGGFE</sequence>
<gene>
    <name evidence="3" type="primary">rfaG</name>
    <name evidence="3" type="ORF">ERS672216_00861</name>
</gene>
<feature type="domain" description="Glycosyltransferase subfamily 4-like N-terminal" evidence="2">
    <location>
        <begin position="12"/>
        <end position="166"/>
    </location>
</feature>
<dbReference type="Pfam" id="PF13439">
    <property type="entry name" value="Glyco_transf_4"/>
    <property type="match status" value="1"/>
</dbReference>
<evidence type="ECO:0000259" key="2">
    <source>
        <dbReference type="Pfam" id="PF13439"/>
    </source>
</evidence>
<organism evidence="3 4">
    <name type="scientific">Campylobacter geochelonis</name>
    <dbReference type="NCBI Taxonomy" id="1780362"/>
    <lineage>
        <taxon>Bacteria</taxon>
        <taxon>Pseudomonadati</taxon>
        <taxon>Campylobacterota</taxon>
        <taxon>Epsilonproteobacteria</taxon>
        <taxon>Campylobacterales</taxon>
        <taxon>Campylobacteraceae</taxon>
        <taxon>Campylobacter</taxon>
    </lineage>
</organism>
<dbReference type="RefSeq" id="WP_075540142.1">
    <property type="nucleotide sequence ID" value="NZ_CP053844.1"/>
</dbReference>
<proteinExistence type="predicted"/>
<feature type="domain" description="Glycosyl transferase family 1" evidence="1">
    <location>
        <begin position="174"/>
        <end position="329"/>
    </location>
</feature>
<dbReference type="AlphaFoldDB" id="A0A128EFQ0"/>
<dbReference type="GO" id="GO:0016757">
    <property type="term" value="F:glycosyltransferase activity"/>
    <property type="evidence" value="ECO:0007669"/>
    <property type="project" value="UniProtKB-KW"/>
</dbReference>
<dbReference type="Proteomes" id="UP000069632">
    <property type="component" value="Unassembled WGS sequence"/>
</dbReference>
<dbReference type="Pfam" id="PF00534">
    <property type="entry name" value="Glycos_transf_1"/>
    <property type="match status" value="1"/>
</dbReference>
<dbReference type="InterPro" id="IPR001296">
    <property type="entry name" value="Glyco_trans_1"/>
</dbReference>
<dbReference type="EC" id="2.4.-.-" evidence="3"/>